<evidence type="ECO:0000313" key="3">
    <source>
        <dbReference type="Proteomes" id="UP000193560"/>
    </source>
</evidence>
<accession>A0A1X2IGJ5</accession>
<gene>
    <name evidence="2" type="ORF">BCR42DRAFT_451234</name>
</gene>
<keyword evidence="3" id="KW-1185">Reference proteome</keyword>
<feature type="region of interest" description="Disordered" evidence="1">
    <location>
        <begin position="142"/>
        <end position="167"/>
    </location>
</feature>
<dbReference type="AlphaFoldDB" id="A0A1X2IGJ5"/>
<dbReference type="OrthoDB" id="2290958at2759"/>
<reference evidence="2 3" key="1">
    <citation type="submission" date="2016-07" db="EMBL/GenBank/DDBJ databases">
        <title>Pervasive Adenine N6-methylation of Active Genes in Fungi.</title>
        <authorList>
            <consortium name="DOE Joint Genome Institute"/>
            <person name="Mondo S.J."/>
            <person name="Dannebaum R.O."/>
            <person name="Kuo R.C."/>
            <person name="Labutti K."/>
            <person name="Haridas S."/>
            <person name="Kuo A."/>
            <person name="Salamov A."/>
            <person name="Ahrendt S.R."/>
            <person name="Lipzen A."/>
            <person name="Sullivan W."/>
            <person name="Andreopoulos W.B."/>
            <person name="Clum A."/>
            <person name="Lindquist E."/>
            <person name="Daum C."/>
            <person name="Ramamoorthy G.K."/>
            <person name="Gryganskyi A."/>
            <person name="Culley D."/>
            <person name="Magnuson J.K."/>
            <person name="James T.Y."/>
            <person name="O'Malley M.A."/>
            <person name="Stajich J.E."/>
            <person name="Spatafora J.W."/>
            <person name="Visel A."/>
            <person name="Grigoriev I.V."/>
        </authorList>
    </citation>
    <scope>NUCLEOTIDE SEQUENCE [LARGE SCALE GENOMIC DNA]</scope>
    <source>
        <strain evidence="2 3">NRRL 1336</strain>
    </source>
</reference>
<organism evidence="2 3">
    <name type="scientific">Absidia repens</name>
    <dbReference type="NCBI Taxonomy" id="90262"/>
    <lineage>
        <taxon>Eukaryota</taxon>
        <taxon>Fungi</taxon>
        <taxon>Fungi incertae sedis</taxon>
        <taxon>Mucoromycota</taxon>
        <taxon>Mucoromycotina</taxon>
        <taxon>Mucoromycetes</taxon>
        <taxon>Mucorales</taxon>
        <taxon>Cunninghamellaceae</taxon>
        <taxon>Absidia</taxon>
    </lineage>
</organism>
<feature type="region of interest" description="Disordered" evidence="1">
    <location>
        <begin position="269"/>
        <end position="290"/>
    </location>
</feature>
<evidence type="ECO:0000256" key="1">
    <source>
        <dbReference type="SAM" id="MobiDB-lite"/>
    </source>
</evidence>
<sequence length="308" mass="34929">MVITEIISNYNRCKIGTKFMNHQHEPNSTSNSTVSKLSRFFKKIAHPVFSSPHHRHRHPLKRPSMAQMNPSIFQSDSQISIIDHSPGPDKDKMYERRRYQQRSKILHQNEKLPSSSSVIDPDCFIKRRPSLTTSPSLDEVLRYHPSLPSSDRNSTINANLHSDSNSISTDYIHDKYTIGGYSTKHGNNDDGDNFEGNSHEHDDSASGSDRVLLEQQSPGPSRHSQSILSIKHLSPVIISDDRMTTPPAQYHAPWILQELRRINTISNDSPAKATCQHQTSPLSSSSLQRNRSYVIRKGRFEISIEPSD</sequence>
<feature type="region of interest" description="Disordered" evidence="1">
    <location>
        <begin position="183"/>
        <end position="226"/>
    </location>
</feature>
<evidence type="ECO:0000313" key="2">
    <source>
        <dbReference type="EMBL" id="ORZ16268.1"/>
    </source>
</evidence>
<comment type="caution">
    <text evidence="2">The sequence shown here is derived from an EMBL/GenBank/DDBJ whole genome shotgun (WGS) entry which is preliminary data.</text>
</comment>
<protein>
    <submittedName>
        <fullName evidence="2">Uncharacterized protein</fullName>
    </submittedName>
</protein>
<dbReference type="EMBL" id="MCGE01000011">
    <property type="protein sequence ID" value="ORZ16268.1"/>
    <property type="molecule type" value="Genomic_DNA"/>
</dbReference>
<proteinExistence type="predicted"/>
<dbReference type="Proteomes" id="UP000193560">
    <property type="component" value="Unassembled WGS sequence"/>
</dbReference>
<name>A0A1X2IGJ5_9FUNG</name>
<feature type="compositionally biased region" description="Polar residues" evidence="1">
    <location>
        <begin position="147"/>
        <end position="167"/>
    </location>
</feature>
<feature type="compositionally biased region" description="Polar residues" evidence="1">
    <location>
        <begin position="214"/>
        <end position="226"/>
    </location>
</feature>